<dbReference type="RefSeq" id="WP_201503649.1">
    <property type="nucleotide sequence ID" value="NZ_BAAAFR010000001.1"/>
</dbReference>
<evidence type="ECO:0000313" key="4">
    <source>
        <dbReference type="Proteomes" id="UP001501787"/>
    </source>
</evidence>
<protein>
    <recommendedName>
        <fullName evidence="2">LysM domain-containing protein</fullName>
    </recommendedName>
</protein>
<proteinExistence type="predicted"/>
<keyword evidence="1" id="KW-0732">Signal</keyword>
<dbReference type="PANTHER" id="PTHR33734:SF22">
    <property type="entry name" value="MEMBRANE-BOUND LYTIC MUREIN TRANSGLYCOSYLASE D"/>
    <property type="match status" value="1"/>
</dbReference>
<evidence type="ECO:0000256" key="1">
    <source>
        <dbReference type="SAM" id="SignalP"/>
    </source>
</evidence>
<feature type="domain" description="LysM" evidence="2">
    <location>
        <begin position="127"/>
        <end position="171"/>
    </location>
</feature>
<keyword evidence="4" id="KW-1185">Reference proteome</keyword>
<dbReference type="InterPro" id="IPR036779">
    <property type="entry name" value="LysM_dom_sf"/>
</dbReference>
<reference evidence="4" key="1">
    <citation type="journal article" date="2019" name="Int. J. Syst. Evol. Microbiol.">
        <title>The Global Catalogue of Microorganisms (GCM) 10K type strain sequencing project: providing services to taxonomists for standard genome sequencing and annotation.</title>
        <authorList>
            <consortium name="The Broad Institute Genomics Platform"/>
            <consortium name="The Broad Institute Genome Sequencing Center for Infectious Disease"/>
            <person name="Wu L."/>
            <person name="Ma J."/>
        </authorList>
    </citation>
    <scope>NUCLEOTIDE SEQUENCE [LARGE SCALE GENOMIC DNA]</scope>
    <source>
        <strain evidence="4">JCM 16343</strain>
    </source>
</reference>
<comment type="caution">
    <text evidence="3">The sequence shown here is derived from an EMBL/GenBank/DDBJ whole genome shotgun (WGS) entry which is preliminary data.</text>
</comment>
<organism evidence="3 4">
    <name type="scientific">Psychrobacter aestuarii</name>
    <dbReference type="NCBI Taxonomy" id="556327"/>
    <lineage>
        <taxon>Bacteria</taxon>
        <taxon>Pseudomonadati</taxon>
        <taxon>Pseudomonadota</taxon>
        <taxon>Gammaproteobacteria</taxon>
        <taxon>Moraxellales</taxon>
        <taxon>Moraxellaceae</taxon>
        <taxon>Psychrobacter</taxon>
    </lineage>
</organism>
<evidence type="ECO:0000259" key="2">
    <source>
        <dbReference type="PROSITE" id="PS51782"/>
    </source>
</evidence>
<sequence>MTILSNTLCKTLGAFGLMTAFGIGAAQAAPQIDSHQQLSTHHVVSGDSLSRIAQDNDLSVGVLAAANNLLPTASIQVGSNLNIPSASVNTRTAVAADSASLQGQVQSSRANARAAVNQLNNGAKALKTYTVRSSDTLRSIARSYGMAYADLASANNIAVNGTLHVGQQLVLP</sequence>
<feature type="domain" description="LysM" evidence="2">
    <location>
        <begin position="39"/>
        <end position="83"/>
    </location>
</feature>
<evidence type="ECO:0000313" key="3">
    <source>
        <dbReference type="EMBL" id="GAA0313667.1"/>
    </source>
</evidence>
<dbReference type="Pfam" id="PF01476">
    <property type="entry name" value="LysM"/>
    <property type="match status" value="2"/>
</dbReference>
<dbReference type="SMART" id="SM00257">
    <property type="entry name" value="LysM"/>
    <property type="match status" value="2"/>
</dbReference>
<dbReference type="EMBL" id="BAAAFR010000001">
    <property type="protein sequence ID" value="GAA0313667.1"/>
    <property type="molecule type" value="Genomic_DNA"/>
</dbReference>
<gene>
    <name evidence="3" type="ORF">GCM10009129_08740</name>
</gene>
<dbReference type="PROSITE" id="PS51782">
    <property type="entry name" value="LYSM"/>
    <property type="match status" value="2"/>
</dbReference>
<dbReference type="Gene3D" id="3.10.350.10">
    <property type="entry name" value="LysM domain"/>
    <property type="match status" value="2"/>
</dbReference>
<accession>A0ABP3FDQ2</accession>
<dbReference type="SUPFAM" id="SSF54106">
    <property type="entry name" value="LysM domain"/>
    <property type="match status" value="2"/>
</dbReference>
<feature type="chain" id="PRO_5046729654" description="LysM domain-containing protein" evidence="1">
    <location>
        <begin position="29"/>
        <end position="172"/>
    </location>
</feature>
<name>A0ABP3FDQ2_9GAMM</name>
<feature type="signal peptide" evidence="1">
    <location>
        <begin position="1"/>
        <end position="28"/>
    </location>
</feature>
<dbReference type="CDD" id="cd00118">
    <property type="entry name" value="LysM"/>
    <property type="match status" value="2"/>
</dbReference>
<dbReference type="Proteomes" id="UP001501787">
    <property type="component" value="Unassembled WGS sequence"/>
</dbReference>
<dbReference type="PANTHER" id="PTHR33734">
    <property type="entry name" value="LYSM DOMAIN-CONTAINING GPI-ANCHORED PROTEIN 2"/>
    <property type="match status" value="1"/>
</dbReference>
<dbReference type="InterPro" id="IPR018392">
    <property type="entry name" value="LysM"/>
</dbReference>